<dbReference type="RefSeq" id="WP_013706277.1">
    <property type="nucleotide sequence ID" value="NC_015388.1"/>
</dbReference>
<feature type="region of interest" description="Disordered" evidence="1">
    <location>
        <begin position="1"/>
        <end position="48"/>
    </location>
</feature>
<feature type="compositionally biased region" description="Basic and acidic residues" evidence="1">
    <location>
        <begin position="1"/>
        <end position="26"/>
    </location>
</feature>
<sequence length="48" mass="5953">MVRNRFNQEKRAKEIARQKKQEEKLLRRQNRVQPKLESPESEVDDERM</sequence>
<feature type="compositionally biased region" description="Acidic residues" evidence="1">
    <location>
        <begin position="39"/>
        <end position="48"/>
    </location>
</feature>
<accession>F2NCN1</accession>
<keyword evidence="3" id="KW-1185">Reference proteome</keyword>
<organism evidence="2 3">
    <name type="scientific">Desulfobacca acetoxidans (strain ATCC 700848 / DSM 11109 / ASRB2)</name>
    <dbReference type="NCBI Taxonomy" id="880072"/>
    <lineage>
        <taxon>Bacteria</taxon>
        <taxon>Pseudomonadati</taxon>
        <taxon>Thermodesulfobacteriota</taxon>
        <taxon>Desulfobaccia</taxon>
        <taxon>Desulfobaccales</taxon>
        <taxon>Desulfobaccaceae</taxon>
        <taxon>Desulfobacca</taxon>
    </lineage>
</organism>
<reference evidence="3" key="2">
    <citation type="submission" date="2011-03" db="EMBL/GenBank/DDBJ databases">
        <title>The complete genome of Desulfobacca acetoxidans DSM 11109.</title>
        <authorList>
            <consortium name="US DOE Joint Genome Institute (JGI-PGF)"/>
            <person name="Lucas S."/>
            <person name="Copeland A."/>
            <person name="Lapidus A."/>
            <person name="Bruce D."/>
            <person name="Goodwin L."/>
            <person name="Pitluck S."/>
            <person name="Peters L."/>
            <person name="Kyrpides N."/>
            <person name="Mavromatis K."/>
            <person name="Ivanova N."/>
            <person name="Ovchinnikova G."/>
            <person name="Teshima H."/>
            <person name="Detter J.C."/>
            <person name="Han C."/>
            <person name="Land M."/>
            <person name="Hauser L."/>
            <person name="Markowitz V."/>
            <person name="Cheng J.-F."/>
            <person name="Hugenholtz P."/>
            <person name="Woyke T."/>
            <person name="Wu D."/>
            <person name="Spring S."/>
            <person name="Schueler E."/>
            <person name="Brambilla E."/>
            <person name="Klenk H.-P."/>
            <person name="Eisen J.A."/>
        </authorList>
    </citation>
    <scope>NUCLEOTIDE SEQUENCE [LARGE SCALE GENOMIC DNA]</scope>
    <source>
        <strain evidence="3">ATCC 700848 / DSM 11109 / ASRB2</strain>
    </source>
</reference>
<dbReference type="KEGG" id="dao:Desac_1308"/>
<evidence type="ECO:0000256" key="1">
    <source>
        <dbReference type="SAM" id="MobiDB-lite"/>
    </source>
</evidence>
<dbReference type="GO" id="GO:1990904">
    <property type="term" value="C:ribonucleoprotein complex"/>
    <property type="evidence" value="ECO:0007669"/>
    <property type="project" value="UniProtKB-KW"/>
</dbReference>
<reference evidence="2 3" key="1">
    <citation type="journal article" date="2011" name="Stand. Genomic Sci.">
        <title>Complete genome sequence of the acetate-degrading sulfate reducer Desulfobacca acetoxidans type strain (ASRB2).</title>
        <authorList>
            <person name="Goker M."/>
            <person name="Teshima H."/>
            <person name="Lapidus A."/>
            <person name="Nolan M."/>
            <person name="Lucas S."/>
            <person name="Hammon N."/>
            <person name="Deshpande S."/>
            <person name="Cheng J.F."/>
            <person name="Tapia R."/>
            <person name="Han C."/>
            <person name="Goodwin L."/>
            <person name="Pitluck S."/>
            <person name="Huntemann M."/>
            <person name="Liolios K."/>
            <person name="Ivanova N."/>
            <person name="Pagani I."/>
            <person name="Mavromatis K."/>
            <person name="Ovchinikova G."/>
            <person name="Pati A."/>
            <person name="Chen A."/>
            <person name="Palaniappan K."/>
            <person name="Land M."/>
            <person name="Hauser L."/>
            <person name="Brambilla E.M."/>
            <person name="Rohde M."/>
            <person name="Spring S."/>
            <person name="Detter J.C."/>
            <person name="Woyke T."/>
            <person name="Bristow J."/>
            <person name="Eisen J.A."/>
            <person name="Markowitz V."/>
            <person name="Hugenholtz P."/>
            <person name="Kyrpides N.C."/>
            <person name="Klenk H.P."/>
        </authorList>
    </citation>
    <scope>NUCLEOTIDE SEQUENCE [LARGE SCALE GENOMIC DNA]</scope>
    <source>
        <strain evidence="3">ATCC 700848 / DSM 11109 / ASRB2</strain>
    </source>
</reference>
<evidence type="ECO:0000313" key="2">
    <source>
        <dbReference type="EMBL" id="AEB09165.1"/>
    </source>
</evidence>
<dbReference type="AlphaFoldDB" id="F2NCN1"/>
<evidence type="ECO:0000313" key="3">
    <source>
        <dbReference type="Proteomes" id="UP000000483"/>
    </source>
</evidence>
<keyword evidence="2" id="KW-0687">Ribonucleoprotein</keyword>
<proteinExistence type="predicted"/>
<dbReference type="HOGENOM" id="CLU_3151998_0_0_7"/>
<gene>
    <name evidence="2" type="ordered locus">Desac_1308</name>
</gene>
<dbReference type="EMBL" id="CP002629">
    <property type="protein sequence ID" value="AEB09165.1"/>
    <property type="molecule type" value="Genomic_DNA"/>
</dbReference>
<protein>
    <submittedName>
        <fullName evidence="2">Heterogeneous nuclear ribonucleoprotein U-like 1</fullName>
    </submittedName>
</protein>
<dbReference type="STRING" id="880072.Desac_1308"/>
<dbReference type="Proteomes" id="UP000000483">
    <property type="component" value="Chromosome"/>
</dbReference>
<name>F2NCN1_DESAR</name>